<gene>
    <name evidence="2" type="ORF">SAMN05216412_101269</name>
</gene>
<name>A0A1H9YKJ1_9PROT</name>
<protein>
    <recommendedName>
        <fullName evidence="4">Extracellular repeat, HAF family</fullName>
    </recommendedName>
</protein>
<sequence length="71" mass="7373">MDAKLVSLALVTAGTLLAGASQANARPYIFTDLGRQSFGSAINNAGQVVGYSYLPGNYTTPLSGMVPRQPI</sequence>
<dbReference type="AlphaFoldDB" id="A0A1H9YKJ1"/>
<evidence type="ECO:0000256" key="1">
    <source>
        <dbReference type="SAM" id="SignalP"/>
    </source>
</evidence>
<evidence type="ECO:0000313" key="2">
    <source>
        <dbReference type="EMBL" id="SES69480.1"/>
    </source>
</evidence>
<proteinExistence type="predicted"/>
<feature type="signal peptide" evidence="1">
    <location>
        <begin position="1"/>
        <end position="25"/>
    </location>
</feature>
<feature type="chain" id="PRO_5010333013" description="Extracellular repeat, HAF family" evidence="1">
    <location>
        <begin position="26"/>
        <end position="71"/>
    </location>
</feature>
<dbReference type="Proteomes" id="UP000183339">
    <property type="component" value="Unassembled WGS sequence"/>
</dbReference>
<reference evidence="2 3" key="1">
    <citation type="submission" date="2016-10" db="EMBL/GenBank/DDBJ databases">
        <authorList>
            <person name="de Groot N.N."/>
        </authorList>
    </citation>
    <scope>NUCLEOTIDE SEQUENCE [LARGE SCALE GENOMIC DNA]</scope>
    <source>
        <strain evidence="2 3">Nl7</strain>
    </source>
</reference>
<keyword evidence="1" id="KW-0732">Signal</keyword>
<accession>A0A1H9YKJ1</accession>
<dbReference type="EMBL" id="FOHI01000001">
    <property type="protein sequence ID" value="SES69480.1"/>
    <property type="molecule type" value="Genomic_DNA"/>
</dbReference>
<organism evidence="2 3">
    <name type="scientific">Nitrosospira multiformis</name>
    <dbReference type="NCBI Taxonomy" id="1231"/>
    <lineage>
        <taxon>Bacteria</taxon>
        <taxon>Pseudomonadati</taxon>
        <taxon>Pseudomonadota</taxon>
        <taxon>Betaproteobacteria</taxon>
        <taxon>Nitrosomonadales</taxon>
        <taxon>Nitrosomonadaceae</taxon>
        <taxon>Nitrosospira</taxon>
    </lineage>
</organism>
<evidence type="ECO:0008006" key="4">
    <source>
        <dbReference type="Google" id="ProtNLM"/>
    </source>
</evidence>
<evidence type="ECO:0000313" key="3">
    <source>
        <dbReference type="Proteomes" id="UP000183339"/>
    </source>
</evidence>